<feature type="modified residue" description="4-aspartylphosphate" evidence="4">
    <location>
        <position position="55"/>
    </location>
</feature>
<name>A0A1R0WTI9_9BACL</name>
<dbReference type="InterPro" id="IPR011006">
    <property type="entry name" value="CheY-like_superfamily"/>
</dbReference>
<proteinExistence type="predicted"/>
<dbReference type="EMBL" id="MKQP01000089">
    <property type="protein sequence ID" value="OMD20850.1"/>
    <property type="molecule type" value="Genomic_DNA"/>
</dbReference>
<dbReference type="SUPFAM" id="SSF46689">
    <property type="entry name" value="Homeodomain-like"/>
    <property type="match status" value="2"/>
</dbReference>
<evidence type="ECO:0008006" key="9">
    <source>
        <dbReference type="Google" id="ProtNLM"/>
    </source>
</evidence>
<evidence type="ECO:0000256" key="2">
    <source>
        <dbReference type="ARBA" id="ARBA00023125"/>
    </source>
</evidence>
<dbReference type="InterPro" id="IPR018060">
    <property type="entry name" value="HTH_AraC"/>
</dbReference>
<feature type="domain" description="HTH araC/xylS-type" evidence="5">
    <location>
        <begin position="397"/>
        <end position="496"/>
    </location>
</feature>
<keyword evidence="1" id="KW-0805">Transcription regulation</keyword>
<dbReference type="PRINTS" id="PR00032">
    <property type="entry name" value="HTHARAC"/>
</dbReference>
<dbReference type="KEGG" id="pod:PODO_04225"/>
<reference evidence="7 8" key="1">
    <citation type="submission" date="2016-10" db="EMBL/GenBank/DDBJ databases">
        <title>Paenibacillus species isolates.</title>
        <authorList>
            <person name="Beno S.M."/>
        </authorList>
    </citation>
    <scope>NUCLEOTIDE SEQUENCE [LARGE SCALE GENOMIC DNA]</scope>
    <source>
        <strain evidence="7 8">FSL H7-0604</strain>
    </source>
</reference>
<dbReference type="GO" id="GO:0000160">
    <property type="term" value="P:phosphorelay signal transduction system"/>
    <property type="evidence" value="ECO:0007669"/>
    <property type="project" value="InterPro"/>
</dbReference>
<protein>
    <recommendedName>
        <fullName evidence="9">DNA-binding response regulator</fullName>
    </recommendedName>
</protein>
<keyword evidence="2" id="KW-0238">DNA-binding</keyword>
<comment type="caution">
    <text evidence="7">The sequence shown here is derived from an EMBL/GenBank/DDBJ whole genome shotgun (WGS) entry which is preliminary data.</text>
</comment>
<dbReference type="AlphaFoldDB" id="A0A1R0WTI9"/>
<keyword evidence="4" id="KW-0597">Phosphoprotein</keyword>
<evidence type="ECO:0000259" key="6">
    <source>
        <dbReference type="PROSITE" id="PS50110"/>
    </source>
</evidence>
<dbReference type="PANTHER" id="PTHR43280">
    <property type="entry name" value="ARAC-FAMILY TRANSCRIPTIONAL REGULATOR"/>
    <property type="match status" value="1"/>
</dbReference>
<dbReference type="PROSITE" id="PS50110">
    <property type="entry name" value="RESPONSE_REGULATORY"/>
    <property type="match status" value="1"/>
</dbReference>
<dbReference type="InterPro" id="IPR001789">
    <property type="entry name" value="Sig_transdc_resp-reg_receiver"/>
</dbReference>
<evidence type="ECO:0000313" key="7">
    <source>
        <dbReference type="EMBL" id="OMD20850.1"/>
    </source>
</evidence>
<gene>
    <name evidence="7" type="ORF">BJP51_08985</name>
</gene>
<dbReference type="SUPFAM" id="SSF52172">
    <property type="entry name" value="CheY-like"/>
    <property type="match status" value="1"/>
</dbReference>
<dbReference type="PROSITE" id="PS00041">
    <property type="entry name" value="HTH_ARAC_FAMILY_1"/>
    <property type="match status" value="1"/>
</dbReference>
<feature type="domain" description="Response regulatory" evidence="6">
    <location>
        <begin position="3"/>
        <end position="120"/>
    </location>
</feature>
<keyword evidence="3" id="KW-0804">Transcription</keyword>
<evidence type="ECO:0000256" key="1">
    <source>
        <dbReference type="ARBA" id="ARBA00023015"/>
    </source>
</evidence>
<dbReference type="Gene3D" id="1.10.10.60">
    <property type="entry name" value="Homeodomain-like"/>
    <property type="match status" value="2"/>
</dbReference>
<dbReference type="CDD" id="cd17536">
    <property type="entry name" value="REC_YesN-like"/>
    <property type="match status" value="1"/>
</dbReference>
<dbReference type="GO" id="GO:0043565">
    <property type="term" value="F:sequence-specific DNA binding"/>
    <property type="evidence" value="ECO:0007669"/>
    <property type="project" value="InterPro"/>
</dbReference>
<dbReference type="PANTHER" id="PTHR43280:SF28">
    <property type="entry name" value="HTH-TYPE TRANSCRIPTIONAL ACTIVATOR RHAS"/>
    <property type="match status" value="1"/>
</dbReference>
<dbReference type="PROSITE" id="PS01124">
    <property type="entry name" value="HTH_ARAC_FAMILY_2"/>
    <property type="match status" value="1"/>
</dbReference>
<dbReference type="SMART" id="SM00448">
    <property type="entry name" value="REC"/>
    <property type="match status" value="1"/>
</dbReference>
<organism evidence="7 8">
    <name type="scientific">Paenibacillus odorifer</name>
    <dbReference type="NCBI Taxonomy" id="189426"/>
    <lineage>
        <taxon>Bacteria</taxon>
        <taxon>Bacillati</taxon>
        <taxon>Bacillota</taxon>
        <taxon>Bacilli</taxon>
        <taxon>Bacillales</taxon>
        <taxon>Paenibacillaceae</taxon>
        <taxon>Paenibacillus</taxon>
    </lineage>
</organism>
<dbReference type="Proteomes" id="UP000187465">
    <property type="component" value="Unassembled WGS sequence"/>
</dbReference>
<evidence type="ECO:0000256" key="4">
    <source>
        <dbReference type="PROSITE-ProRule" id="PRU00169"/>
    </source>
</evidence>
<dbReference type="GeneID" id="31569463"/>
<sequence length="499" mass="57076">MLRIAIVDDEILIREGLARMISKESAEFLVIGTYSDGKHLLDELTTLQLDVVITDIRMPQINGLELIKQLKATHPQIYSILMSGFVEFNYAREAIRSSAVDYLLKPINKEQLFELLYRLDKERQLARDKEERHRSGLLLTFLHIEEPSSPLLLSSLTLPQTYFSVFVLKGSTRETVCSCADSLRQEKALSFDSLELQKGLYVWIVYSAEPLSDNDLKDIGDIMRISAHGKILHVGTSGCYNEVSKLRQAYLDAKQACNLGIYNPEPVHYANIQDIQQPEINILDHFNTIREPLIHNLQILNVTGILEWVHDLFSVLKAQQAGPDQILRVCRWIEETAQKELQEFEARNKSAPDLRLDDRIASSLSFSDIEEMFTAHFTNILTEIRTHRLEMSGTAIETIKRWISANYNQHADLNTLANMVFLTPSYLSKLFKQETGLTLTDYITEIRLRKAKHLLKNAPDLKVHEIGAEVGYGDPAYFNKLFKRVVGVTPNEYKRISIV</sequence>
<evidence type="ECO:0000259" key="5">
    <source>
        <dbReference type="PROSITE" id="PS01124"/>
    </source>
</evidence>
<evidence type="ECO:0000256" key="3">
    <source>
        <dbReference type="ARBA" id="ARBA00023163"/>
    </source>
</evidence>
<dbReference type="InterPro" id="IPR018062">
    <property type="entry name" value="HTH_AraC-typ_CS"/>
</dbReference>
<evidence type="ECO:0000313" key="8">
    <source>
        <dbReference type="Proteomes" id="UP000187465"/>
    </source>
</evidence>
<dbReference type="Pfam" id="PF00072">
    <property type="entry name" value="Response_reg"/>
    <property type="match status" value="1"/>
</dbReference>
<dbReference type="SMART" id="SM00342">
    <property type="entry name" value="HTH_ARAC"/>
    <property type="match status" value="1"/>
</dbReference>
<dbReference type="RefSeq" id="WP_036686917.1">
    <property type="nucleotide sequence ID" value="NZ_CP009428.1"/>
</dbReference>
<dbReference type="GO" id="GO:0003700">
    <property type="term" value="F:DNA-binding transcription factor activity"/>
    <property type="evidence" value="ECO:0007669"/>
    <property type="project" value="InterPro"/>
</dbReference>
<dbReference type="InterPro" id="IPR020449">
    <property type="entry name" value="Tscrpt_reg_AraC-type_HTH"/>
</dbReference>
<dbReference type="Pfam" id="PF12833">
    <property type="entry name" value="HTH_18"/>
    <property type="match status" value="1"/>
</dbReference>
<accession>A0A1R0WTI9</accession>
<dbReference type="InterPro" id="IPR009057">
    <property type="entry name" value="Homeodomain-like_sf"/>
</dbReference>
<dbReference type="Gene3D" id="3.40.50.2300">
    <property type="match status" value="1"/>
</dbReference>